<reference evidence="3" key="1">
    <citation type="submission" date="2020-12" db="EMBL/GenBank/DDBJ databases">
        <title>Genomic characterization of non-nitrogen-fixing Frankia strains.</title>
        <authorList>
            <person name="Carlos-Shanley C."/>
            <person name="Guerra T."/>
            <person name="Hahn D."/>
        </authorList>
    </citation>
    <scope>NUCLEOTIDE SEQUENCE</scope>
    <source>
        <strain evidence="3">CN6</strain>
    </source>
</reference>
<comment type="caution">
    <text evidence="3">The sequence shown here is derived from an EMBL/GenBank/DDBJ whole genome shotgun (WGS) entry which is preliminary data.</text>
</comment>
<evidence type="ECO:0000256" key="1">
    <source>
        <dbReference type="SAM" id="Phobius"/>
    </source>
</evidence>
<keyword evidence="1" id="KW-1133">Transmembrane helix</keyword>
<proteinExistence type="predicted"/>
<gene>
    <name evidence="3" type="ORF">I7412_03860</name>
</gene>
<evidence type="ECO:0000259" key="2">
    <source>
        <dbReference type="Pfam" id="PF00085"/>
    </source>
</evidence>
<protein>
    <submittedName>
        <fullName evidence="3">Thioredoxin family protein</fullName>
    </submittedName>
</protein>
<dbReference type="InterPro" id="IPR036249">
    <property type="entry name" value="Thioredoxin-like_sf"/>
</dbReference>
<sequence length="166" mass="16981">MIGNRATPPILEGAVTGLWALLAAVVAAAVIGLALRYRDGRFRRKGDQPVDEAANGPLAAELAALGLAAGERATLLQFSSAFCAPCRATRVVLADVARVVPGVAHVEVDAEAHLELVRRLGIRRTPTVLVLDGAAREISRASGAPPSRAAVIAALGPAAASPDGQQ</sequence>
<dbReference type="Gene3D" id="3.40.30.10">
    <property type="entry name" value="Glutaredoxin"/>
    <property type="match status" value="1"/>
</dbReference>
<dbReference type="CDD" id="cd02947">
    <property type="entry name" value="TRX_family"/>
    <property type="match status" value="1"/>
</dbReference>
<dbReference type="SUPFAM" id="SSF52833">
    <property type="entry name" value="Thioredoxin-like"/>
    <property type="match status" value="1"/>
</dbReference>
<name>A0A937ULS0_9ACTN</name>
<dbReference type="Proteomes" id="UP000604475">
    <property type="component" value="Unassembled WGS sequence"/>
</dbReference>
<feature type="domain" description="Thioredoxin" evidence="2">
    <location>
        <begin position="70"/>
        <end position="145"/>
    </location>
</feature>
<keyword evidence="1" id="KW-0472">Membrane</keyword>
<dbReference type="InterPro" id="IPR013766">
    <property type="entry name" value="Thioredoxin_domain"/>
</dbReference>
<evidence type="ECO:0000313" key="3">
    <source>
        <dbReference type="EMBL" id="MBL7626323.1"/>
    </source>
</evidence>
<keyword evidence="4" id="KW-1185">Reference proteome</keyword>
<dbReference type="AlphaFoldDB" id="A0A937ULS0"/>
<keyword evidence="1" id="KW-0812">Transmembrane</keyword>
<evidence type="ECO:0000313" key="4">
    <source>
        <dbReference type="Proteomes" id="UP000604475"/>
    </source>
</evidence>
<feature type="transmembrane region" description="Helical" evidence="1">
    <location>
        <begin position="17"/>
        <end position="35"/>
    </location>
</feature>
<dbReference type="Pfam" id="PF00085">
    <property type="entry name" value="Thioredoxin"/>
    <property type="match status" value="1"/>
</dbReference>
<organism evidence="3 4">
    <name type="scientific">Frankia nepalensis</name>
    <dbReference type="NCBI Taxonomy" id="1836974"/>
    <lineage>
        <taxon>Bacteria</taxon>
        <taxon>Bacillati</taxon>
        <taxon>Actinomycetota</taxon>
        <taxon>Actinomycetes</taxon>
        <taxon>Frankiales</taxon>
        <taxon>Frankiaceae</taxon>
        <taxon>Frankia</taxon>
    </lineage>
</organism>
<dbReference type="EMBL" id="JAEACQ010000127">
    <property type="protein sequence ID" value="MBL7626323.1"/>
    <property type="molecule type" value="Genomic_DNA"/>
</dbReference>
<accession>A0A937ULS0</accession>